<organism evidence="3 4">
    <name type="scientific">Staurois parvus</name>
    <dbReference type="NCBI Taxonomy" id="386267"/>
    <lineage>
        <taxon>Eukaryota</taxon>
        <taxon>Metazoa</taxon>
        <taxon>Chordata</taxon>
        <taxon>Craniata</taxon>
        <taxon>Vertebrata</taxon>
        <taxon>Euteleostomi</taxon>
        <taxon>Amphibia</taxon>
        <taxon>Batrachia</taxon>
        <taxon>Anura</taxon>
        <taxon>Neobatrachia</taxon>
        <taxon>Ranoidea</taxon>
        <taxon>Ranidae</taxon>
        <taxon>Staurois</taxon>
    </lineage>
</organism>
<reference evidence="3" key="1">
    <citation type="submission" date="2023-05" db="EMBL/GenBank/DDBJ databases">
        <authorList>
            <person name="Stuckert A."/>
        </authorList>
    </citation>
    <scope>NUCLEOTIDE SEQUENCE</scope>
</reference>
<keyword evidence="4" id="KW-1185">Reference proteome</keyword>
<comment type="caution">
    <text evidence="3">The sequence shown here is derived from an EMBL/GenBank/DDBJ whole genome shotgun (WGS) entry which is preliminary data.</text>
</comment>
<evidence type="ECO:0000313" key="4">
    <source>
        <dbReference type="Proteomes" id="UP001162483"/>
    </source>
</evidence>
<evidence type="ECO:0000313" key="3">
    <source>
        <dbReference type="EMBL" id="CAI9617886.1"/>
    </source>
</evidence>
<keyword evidence="2" id="KW-0812">Transmembrane</keyword>
<evidence type="ECO:0000256" key="2">
    <source>
        <dbReference type="SAM" id="Phobius"/>
    </source>
</evidence>
<feature type="transmembrane region" description="Helical" evidence="2">
    <location>
        <begin position="46"/>
        <end position="67"/>
    </location>
</feature>
<gene>
    <name evidence="3" type="ORF">SPARVUS_LOCUS15611143</name>
</gene>
<evidence type="ECO:0000256" key="1">
    <source>
        <dbReference type="SAM" id="MobiDB-lite"/>
    </source>
</evidence>
<sequence>QVLYGDQEVFLQTESKERQQEAELRATPRNPATTQRRTMRLGCTGLRVLAVFFTVLMVSANTLEIVLSPEKPKIGGSVTFNVPGITEGIRFFDWYRGNDTSSANQIIRFNNGDGSTSRGQKSHCDGQRLPQRLPTDYKPNKGS</sequence>
<keyword evidence="2" id="KW-0472">Membrane</keyword>
<dbReference type="Gene3D" id="2.60.40.10">
    <property type="entry name" value="Immunoglobulins"/>
    <property type="match status" value="1"/>
</dbReference>
<dbReference type="InterPro" id="IPR013783">
    <property type="entry name" value="Ig-like_fold"/>
</dbReference>
<keyword evidence="2" id="KW-1133">Transmembrane helix</keyword>
<protein>
    <recommendedName>
        <fullName evidence="5">Immunoglobulin V-set domain-containing protein</fullName>
    </recommendedName>
</protein>
<accession>A0ABN9HBH6</accession>
<proteinExistence type="predicted"/>
<dbReference type="EMBL" id="CATNWA010020342">
    <property type="protein sequence ID" value="CAI9617886.1"/>
    <property type="molecule type" value="Genomic_DNA"/>
</dbReference>
<name>A0ABN9HBH6_9NEOB</name>
<feature type="non-terminal residue" evidence="3">
    <location>
        <position position="1"/>
    </location>
</feature>
<evidence type="ECO:0008006" key="5">
    <source>
        <dbReference type="Google" id="ProtNLM"/>
    </source>
</evidence>
<dbReference type="Proteomes" id="UP001162483">
    <property type="component" value="Unassembled WGS sequence"/>
</dbReference>
<feature type="region of interest" description="Disordered" evidence="1">
    <location>
        <begin position="111"/>
        <end position="143"/>
    </location>
</feature>